<dbReference type="InterPro" id="IPR035965">
    <property type="entry name" value="PAS-like_dom_sf"/>
</dbReference>
<dbReference type="CDD" id="cd00130">
    <property type="entry name" value="PAS"/>
    <property type="match status" value="1"/>
</dbReference>
<reference evidence="2 3" key="1">
    <citation type="submission" date="2020-11" db="EMBL/GenBank/DDBJ databases">
        <authorList>
            <person name="Lassalle F."/>
        </authorList>
    </citation>
    <scope>NUCLEOTIDE SEQUENCE [LARGE SCALE GENOMIC DNA]</scope>
    <source>
        <strain evidence="2 3">JC140</strain>
    </source>
</reference>
<dbReference type="InterPro" id="IPR013656">
    <property type="entry name" value="PAS_4"/>
</dbReference>
<dbReference type="InterPro" id="IPR000014">
    <property type="entry name" value="PAS"/>
</dbReference>
<dbReference type="SUPFAM" id="SSF55785">
    <property type="entry name" value="PYP-like sensor domain (PAS domain)"/>
    <property type="match status" value="1"/>
</dbReference>
<dbReference type="EMBL" id="CABFWF030000001">
    <property type="protein sequence ID" value="CAD7022942.1"/>
    <property type="molecule type" value="Genomic_DNA"/>
</dbReference>
<evidence type="ECO:0000259" key="1">
    <source>
        <dbReference type="PROSITE" id="PS50112"/>
    </source>
</evidence>
<dbReference type="RefSeq" id="WP_185927853.1">
    <property type="nucleotide sequence ID" value="NZ_CABFWF030000001.1"/>
</dbReference>
<gene>
    <name evidence="2" type="ORF">REJC140_00041</name>
</gene>
<evidence type="ECO:0000313" key="3">
    <source>
        <dbReference type="Proteomes" id="UP000606921"/>
    </source>
</evidence>
<dbReference type="Proteomes" id="UP000606921">
    <property type="component" value="Unassembled WGS sequence"/>
</dbReference>
<dbReference type="NCBIfam" id="TIGR00229">
    <property type="entry name" value="sensory_box"/>
    <property type="match status" value="1"/>
</dbReference>
<dbReference type="Pfam" id="PF08448">
    <property type="entry name" value="PAS_4"/>
    <property type="match status" value="1"/>
</dbReference>
<comment type="caution">
    <text evidence="2">The sequence shown here is derived from an EMBL/GenBank/DDBJ whole genome shotgun (WGS) entry which is preliminary data.</text>
</comment>
<organism evidence="2 3">
    <name type="scientific">Pseudorhizobium endolithicum</name>
    <dbReference type="NCBI Taxonomy" id="1191678"/>
    <lineage>
        <taxon>Bacteria</taxon>
        <taxon>Pseudomonadati</taxon>
        <taxon>Pseudomonadota</taxon>
        <taxon>Alphaproteobacteria</taxon>
        <taxon>Hyphomicrobiales</taxon>
        <taxon>Rhizobiaceae</taxon>
        <taxon>Rhizobium/Agrobacterium group</taxon>
        <taxon>Pseudorhizobium</taxon>
    </lineage>
</organism>
<dbReference type="PROSITE" id="PS50112">
    <property type="entry name" value="PAS"/>
    <property type="match status" value="1"/>
</dbReference>
<accession>A0ABM8PC67</accession>
<keyword evidence="3" id="KW-1185">Reference proteome</keyword>
<name>A0ABM8PC67_9HYPH</name>
<feature type="domain" description="PAS" evidence="1">
    <location>
        <begin position="123"/>
        <end position="161"/>
    </location>
</feature>
<evidence type="ECO:0000313" key="2">
    <source>
        <dbReference type="EMBL" id="CAD7022942.1"/>
    </source>
</evidence>
<dbReference type="Gene3D" id="3.30.450.20">
    <property type="entry name" value="PAS domain"/>
    <property type="match status" value="1"/>
</dbReference>
<proteinExistence type="predicted"/>
<protein>
    <submittedName>
        <fullName evidence="2">Diguanylate cyclase</fullName>
    </submittedName>
</protein>
<sequence>MEALIDLFWSKYGKLQAAVDQDDPSAVSALDREIDPLLQAIFRHQVADAAGIQAQFRFALDLLKEEADDKGCVHRNGHLLQTLVERYLAPQIDVAATAAAGGKPAAPPALPGDGPAALLDPVLFDRIPEGILVVAPGYRIFYTNETIARRTGLPKERVVGRHFADIAGVHHFQRDLREPLDRCLAGESLSLTYAEERDGGTVVVCCRMSPCFSDASTQIGALVVLQEMADRRRPRAGAG</sequence>